<feature type="non-terminal residue" evidence="2">
    <location>
        <position position="291"/>
    </location>
</feature>
<keyword evidence="1" id="KW-0812">Transmembrane</keyword>
<protein>
    <recommendedName>
        <fullName evidence="4">Ig-like domain-containing protein</fullName>
    </recommendedName>
</protein>
<accession>A0AAV2RL37</accession>
<keyword evidence="3" id="KW-1185">Reference proteome</keyword>
<name>A0AAV2RL37_MEGNR</name>
<evidence type="ECO:0008006" key="4">
    <source>
        <dbReference type="Google" id="ProtNLM"/>
    </source>
</evidence>
<keyword evidence="1" id="KW-0472">Membrane</keyword>
<keyword evidence="1" id="KW-1133">Transmembrane helix</keyword>
<dbReference type="AlphaFoldDB" id="A0AAV2RL37"/>
<dbReference type="Proteomes" id="UP001497623">
    <property type="component" value="Unassembled WGS sequence"/>
</dbReference>
<comment type="caution">
    <text evidence="2">The sequence shown here is derived from an EMBL/GenBank/DDBJ whole genome shotgun (WGS) entry which is preliminary data.</text>
</comment>
<dbReference type="InterPro" id="IPR036179">
    <property type="entry name" value="Ig-like_dom_sf"/>
</dbReference>
<feature type="transmembrane region" description="Helical" evidence="1">
    <location>
        <begin position="268"/>
        <end position="290"/>
    </location>
</feature>
<gene>
    <name evidence="2" type="ORF">MNOR_LOCUS25711</name>
</gene>
<organism evidence="2 3">
    <name type="scientific">Meganyctiphanes norvegica</name>
    <name type="common">Northern krill</name>
    <name type="synonym">Thysanopoda norvegica</name>
    <dbReference type="NCBI Taxonomy" id="48144"/>
    <lineage>
        <taxon>Eukaryota</taxon>
        <taxon>Metazoa</taxon>
        <taxon>Ecdysozoa</taxon>
        <taxon>Arthropoda</taxon>
        <taxon>Crustacea</taxon>
        <taxon>Multicrustacea</taxon>
        <taxon>Malacostraca</taxon>
        <taxon>Eumalacostraca</taxon>
        <taxon>Eucarida</taxon>
        <taxon>Euphausiacea</taxon>
        <taxon>Euphausiidae</taxon>
        <taxon>Meganyctiphanes</taxon>
    </lineage>
</organism>
<dbReference type="InterPro" id="IPR013783">
    <property type="entry name" value="Ig-like_fold"/>
</dbReference>
<dbReference type="Gene3D" id="2.60.40.10">
    <property type="entry name" value="Immunoglobulins"/>
    <property type="match status" value="1"/>
</dbReference>
<proteinExistence type="predicted"/>
<evidence type="ECO:0000256" key="1">
    <source>
        <dbReference type="SAM" id="Phobius"/>
    </source>
</evidence>
<dbReference type="EMBL" id="CAXKWB010024863">
    <property type="protein sequence ID" value="CAL4126804.1"/>
    <property type="molecule type" value="Genomic_DNA"/>
</dbReference>
<feature type="transmembrane region" description="Helical" evidence="1">
    <location>
        <begin position="242"/>
        <end position="262"/>
    </location>
</feature>
<sequence>MNRSDIKNLKVEDGIVIGCHVCGMPLLLQWRKSGGRVEEGLVIGSHSCVRKKRINLKKSGSMGRSCYWQSFMCVSGGRSCYWQSCVCHVCGMPPAVRVEEGLVIGSHVCVIHVCGKPPAVRVEEGLVIGIMCVVGPVLLEWRKVLLLAVIHVSVAAASLRCNLFVRGEPKRGTVTSRLYVANVSPSDSGIYACVYGNGRTRDTVAVHVIAGENSAAMQHDAVPTSLSTAISSAVSTRQTNRLPLMVMAIVPLWLAVLSWTRVGWCSDVHIPTMVSTGQKYYFFIEIFILIR</sequence>
<evidence type="ECO:0000313" key="3">
    <source>
        <dbReference type="Proteomes" id="UP001497623"/>
    </source>
</evidence>
<evidence type="ECO:0000313" key="2">
    <source>
        <dbReference type="EMBL" id="CAL4126804.1"/>
    </source>
</evidence>
<dbReference type="SUPFAM" id="SSF48726">
    <property type="entry name" value="Immunoglobulin"/>
    <property type="match status" value="1"/>
</dbReference>
<reference evidence="2 3" key="1">
    <citation type="submission" date="2024-05" db="EMBL/GenBank/DDBJ databases">
        <authorList>
            <person name="Wallberg A."/>
        </authorList>
    </citation>
    <scope>NUCLEOTIDE SEQUENCE [LARGE SCALE GENOMIC DNA]</scope>
</reference>